<evidence type="ECO:0000313" key="6">
    <source>
        <dbReference type="Proteomes" id="UP000694864"/>
    </source>
</evidence>
<keyword evidence="1" id="KW-0479">Metal-binding</keyword>
<evidence type="ECO:0000259" key="5">
    <source>
        <dbReference type="PROSITE" id="PS50966"/>
    </source>
</evidence>
<keyword evidence="3" id="KW-0862">Zinc</keyword>
<dbReference type="SMART" id="SM00575">
    <property type="entry name" value="ZnF_PMZ"/>
    <property type="match status" value="1"/>
</dbReference>
<name>A0ABM0URS5_CAMSA</name>
<dbReference type="GeneID" id="104727783"/>
<organism evidence="6 7">
    <name type="scientific">Camelina sativa</name>
    <name type="common">False flax</name>
    <name type="synonym">Myagrum sativum</name>
    <dbReference type="NCBI Taxonomy" id="90675"/>
    <lineage>
        <taxon>Eukaryota</taxon>
        <taxon>Viridiplantae</taxon>
        <taxon>Streptophyta</taxon>
        <taxon>Embryophyta</taxon>
        <taxon>Tracheophyta</taxon>
        <taxon>Spermatophyta</taxon>
        <taxon>Magnoliopsida</taxon>
        <taxon>eudicotyledons</taxon>
        <taxon>Gunneridae</taxon>
        <taxon>Pentapetalae</taxon>
        <taxon>rosids</taxon>
        <taxon>malvids</taxon>
        <taxon>Brassicales</taxon>
        <taxon>Brassicaceae</taxon>
        <taxon>Camelineae</taxon>
        <taxon>Camelina</taxon>
    </lineage>
</organism>
<evidence type="ECO:0000256" key="3">
    <source>
        <dbReference type="ARBA" id="ARBA00022833"/>
    </source>
</evidence>
<dbReference type="InterPro" id="IPR018289">
    <property type="entry name" value="MULE_transposase_dom"/>
</dbReference>
<evidence type="ECO:0000313" key="7">
    <source>
        <dbReference type="RefSeq" id="XP_010445159.1"/>
    </source>
</evidence>
<sequence>MVKTCNDVHACTNDGFSRVIKSGVLAQLFLNDIRKDPTFKAKMMQDAIEERYTIVATYDQCRTARAKALKMIQEEYGSNPGSTVDVGTMTDDAGIVKFDRFYVCFEALRKTWLAYCRPIIGIDGCFLKNGVKGQLLAAVGRDANNQFYLVAWAVLQTENFDAWLWFIKKLKVDLKLEDGDGFTLISDRKKGLLNVVDQELPKVEHRMCARHIYGNLRRYNRAIDELKKFDEGVYEVVMQRNPRNCSRAFFSCKSSCEDVSNNFSESYNNAINKAREMPLVEMLETIRRQTMMHIDVRLKKPMKRQGKYTLKVANTIKKEELLRKYFQVIPCGNGQYEVLENKHGFKVDMNAKTCACRRWNMIGIPCRHVLRVILTKKHNPEDYVNCDWYLASTNVKIYSIDLSS</sequence>
<gene>
    <name evidence="7" type="primary">LOC104727783</name>
</gene>
<keyword evidence="2 4" id="KW-0863">Zinc-finger</keyword>
<accession>A0ABM0URS5</accession>
<evidence type="ECO:0000256" key="4">
    <source>
        <dbReference type="PROSITE-ProRule" id="PRU00325"/>
    </source>
</evidence>
<evidence type="ECO:0000256" key="2">
    <source>
        <dbReference type="ARBA" id="ARBA00022771"/>
    </source>
</evidence>
<feature type="domain" description="SWIM-type" evidence="5">
    <location>
        <begin position="345"/>
        <end position="377"/>
    </location>
</feature>
<keyword evidence="6" id="KW-1185">Reference proteome</keyword>
<protein>
    <submittedName>
        <fullName evidence="7">Uncharacterized protein LOC104727783</fullName>
    </submittedName>
</protein>
<dbReference type="PANTHER" id="PTHR31973:SF187">
    <property type="entry name" value="MUTATOR TRANSPOSASE MUDRA PROTEIN"/>
    <property type="match status" value="1"/>
</dbReference>
<dbReference type="Pfam" id="PF10551">
    <property type="entry name" value="MULE"/>
    <property type="match status" value="1"/>
</dbReference>
<proteinExistence type="predicted"/>
<evidence type="ECO:0000256" key="1">
    <source>
        <dbReference type="ARBA" id="ARBA00022723"/>
    </source>
</evidence>
<dbReference type="InterPro" id="IPR006564">
    <property type="entry name" value="Znf_PMZ"/>
</dbReference>
<dbReference type="Pfam" id="PF04434">
    <property type="entry name" value="SWIM"/>
    <property type="match status" value="1"/>
</dbReference>
<dbReference type="PROSITE" id="PS50966">
    <property type="entry name" value="ZF_SWIM"/>
    <property type="match status" value="1"/>
</dbReference>
<reference evidence="6" key="1">
    <citation type="journal article" date="2014" name="Nat. Commun.">
        <title>The emerging biofuel crop Camelina sativa retains a highly undifferentiated hexaploid genome structure.</title>
        <authorList>
            <person name="Kagale S."/>
            <person name="Koh C."/>
            <person name="Nixon J."/>
            <person name="Bollina V."/>
            <person name="Clarke W.E."/>
            <person name="Tuteja R."/>
            <person name="Spillane C."/>
            <person name="Robinson S.J."/>
            <person name="Links M.G."/>
            <person name="Clarke C."/>
            <person name="Higgins E.E."/>
            <person name="Huebert T."/>
            <person name="Sharpe A.G."/>
            <person name="Parkin I.A."/>
        </authorList>
    </citation>
    <scope>NUCLEOTIDE SEQUENCE [LARGE SCALE GENOMIC DNA]</scope>
    <source>
        <strain evidence="6">cv. DH55</strain>
    </source>
</reference>
<dbReference type="Proteomes" id="UP000694864">
    <property type="component" value="Chromosome 11"/>
</dbReference>
<dbReference type="RefSeq" id="XP_010445159.1">
    <property type="nucleotide sequence ID" value="XM_010446857.1"/>
</dbReference>
<reference evidence="7" key="2">
    <citation type="submission" date="2025-08" db="UniProtKB">
        <authorList>
            <consortium name="RefSeq"/>
        </authorList>
    </citation>
    <scope>IDENTIFICATION</scope>
    <source>
        <tissue evidence="7">Leaf</tissue>
    </source>
</reference>
<dbReference type="InterPro" id="IPR007527">
    <property type="entry name" value="Znf_SWIM"/>
</dbReference>
<dbReference type="PANTHER" id="PTHR31973">
    <property type="entry name" value="POLYPROTEIN, PUTATIVE-RELATED"/>
    <property type="match status" value="1"/>
</dbReference>